<feature type="region of interest" description="Disordered" evidence="1">
    <location>
        <begin position="26"/>
        <end position="61"/>
    </location>
</feature>
<dbReference type="Proteomes" id="UP000215914">
    <property type="component" value="Unassembled WGS sequence"/>
</dbReference>
<reference evidence="2" key="1">
    <citation type="journal article" date="2017" name="Nature">
        <title>The sunflower genome provides insights into oil metabolism, flowering and Asterid evolution.</title>
        <authorList>
            <person name="Badouin H."/>
            <person name="Gouzy J."/>
            <person name="Grassa C.J."/>
            <person name="Murat F."/>
            <person name="Staton S.E."/>
            <person name="Cottret L."/>
            <person name="Lelandais-Briere C."/>
            <person name="Owens G.L."/>
            <person name="Carrere S."/>
            <person name="Mayjonade B."/>
            <person name="Legrand L."/>
            <person name="Gill N."/>
            <person name="Kane N.C."/>
            <person name="Bowers J.E."/>
            <person name="Hubner S."/>
            <person name="Bellec A."/>
            <person name="Berard A."/>
            <person name="Berges H."/>
            <person name="Blanchet N."/>
            <person name="Boniface M.C."/>
            <person name="Brunel D."/>
            <person name="Catrice O."/>
            <person name="Chaidir N."/>
            <person name="Claudel C."/>
            <person name="Donnadieu C."/>
            <person name="Faraut T."/>
            <person name="Fievet G."/>
            <person name="Helmstetter N."/>
            <person name="King M."/>
            <person name="Knapp S.J."/>
            <person name="Lai Z."/>
            <person name="Le Paslier M.C."/>
            <person name="Lippi Y."/>
            <person name="Lorenzon L."/>
            <person name="Mandel J.R."/>
            <person name="Marage G."/>
            <person name="Marchand G."/>
            <person name="Marquand E."/>
            <person name="Bret-Mestries E."/>
            <person name="Morien E."/>
            <person name="Nambeesan S."/>
            <person name="Nguyen T."/>
            <person name="Pegot-Espagnet P."/>
            <person name="Pouilly N."/>
            <person name="Raftis F."/>
            <person name="Sallet E."/>
            <person name="Schiex T."/>
            <person name="Thomas J."/>
            <person name="Vandecasteele C."/>
            <person name="Vares D."/>
            <person name="Vear F."/>
            <person name="Vautrin S."/>
            <person name="Crespi M."/>
            <person name="Mangin B."/>
            <person name="Burke J.M."/>
            <person name="Salse J."/>
            <person name="Munos S."/>
            <person name="Vincourt P."/>
            <person name="Rieseberg L.H."/>
            <person name="Langlade N.B."/>
        </authorList>
    </citation>
    <scope>NUCLEOTIDE SEQUENCE</scope>
    <source>
        <tissue evidence="2">Leaves</tissue>
    </source>
</reference>
<dbReference type="EMBL" id="MNCJ02000316">
    <property type="protein sequence ID" value="KAF5823857.1"/>
    <property type="molecule type" value="Genomic_DNA"/>
</dbReference>
<accession>A0A9K3K053</accession>
<protein>
    <submittedName>
        <fullName evidence="2">Uncharacterized protein</fullName>
    </submittedName>
</protein>
<dbReference type="Gramene" id="mRNA:HanXRQr2_Chr01g0042831">
    <property type="protein sequence ID" value="CDS:HanXRQr2_Chr01g0042831.1"/>
    <property type="gene ID" value="HanXRQr2_Chr01g0042831"/>
</dbReference>
<evidence type="ECO:0000313" key="3">
    <source>
        <dbReference type="Proteomes" id="UP000215914"/>
    </source>
</evidence>
<evidence type="ECO:0000256" key="1">
    <source>
        <dbReference type="SAM" id="MobiDB-lite"/>
    </source>
</evidence>
<reference evidence="2" key="2">
    <citation type="submission" date="2020-06" db="EMBL/GenBank/DDBJ databases">
        <title>Helianthus annuus Genome sequencing and assembly Release 2.</title>
        <authorList>
            <person name="Gouzy J."/>
            <person name="Langlade N."/>
            <person name="Munos S."/>
        </authorList>
    </citation>
    <scope>NUCLEOTIDE SEQUENCE</scope>
    <source>
        <tissue evidence="2">Leaves</tissue>
    </source>
</reference>
<keyword evidence="3" id="KW-1185">Reference proteome</keyword>
<gene>
    <name evidence="2" type="ORF">HanXRQr2_Chr01g0042831</name>
</gene>
<comment type="caution">
    <text evidence="2">The sequence shown here is derived from an EMBL/GenBank/DDBJ whole genome shotgun (WGS) entry which is preliminary data.</text>
</comment>
<evidence type="ECO:0000313" key="2">
    <source>
        <dbReference type="EMBL" id="KAF5823857.1"/>
    </source>
</evidence>
<sequence>MNHTPSITRKRERFWKLKKLQEPLHNNHLELGGSRRSQPVKPYGVKPGKKHFTKKASSTCTRREITEKTRTLPMGYAWNYMFIDILQYGFYGFGS</sequence>
<proteinExistence type="predicted"/>
<dbReference type="AlphaFoldDB" id="A0A9K3K053"/>
<name>A0A9K3K053_HELAN</name>
<organism evidence="2 3">
    <name type="scientific">Helianthus annuus</name>
    <name type="common">Common sunflower</name>
    <dbReference type="NCBI Taxonomy" id="4232"/>
    <lineage>
        <taxon>Eukaryota</taxon>
        <taxon>Viridiplantae</taxon>
        <taxon>Streptophyta</taxon>
        <taxon>Embryophyta</taxon>
        <taxon>Tracheophyta</taxon>
        <taxon>Spermatophyta</taxon>
        <taxon>Magnoliopsida</taxon>
        <taxon>eudicotyledons</taxon>
        <taxon>Gunneridae</taxon>
        <taxon>Pentapetalae</taxon>
        <taxon>asterids</taxon>
        <taxon>campanulids</taxon>
        <taxon>Asterales</taxon>
        <taxon>Asteraceae</taxon>
        <taxon>Asteroideae</taxon>
        <taxon>Heliantheae alliance</taxon>
        <taxon>Heliantheae</taxon>
        <taxon>Helianthus</taxon>
    </lineage>
</organism>